<dbReference type="AlphaFoldDB" id="A0A975RAT8"/>
<dbReference type="Gene3D" id="1.10.10.10">
    <property type="entry name" value="Winged helix-like DNA-binding domain superfamily/Winged helix DNA-binding domain"/>
    <property type="match status" value="1"/>
</dbReference>
<evidence type="ECO:0000313" key="8">
    <source>
        <dbReference type="Proteomes" id="UP000676649"/>
    </source>
</evidence>
<evidence type="ECO:0000256" key="3">
    <source>
        <dbReference type="ARBA" id="ARBA00023125"/>
    </source>
</evidence>
<gene>
    <name evidence="7" type="primary">nhaR</name>
    <name evidence="7" type="ORF">KEF85_05340</name>
</gene>
<evidence type="ECO:0000259" key="6">
    <source>
        <dbReference type="PROSITE" id="PS50931"/>
    </source>
</evidence>
<evidence type="ECO:0000313" key="7">
    <source>
        <dbReference type="EMBL" id="QWF72497.1"/>
    </source>
</evidence>
<dbReference type="SUPFAM" id="SSF46785">
    <property type="entry name" value="Winged helix' DNA-binding domain"/>
    <property type="match status" value="1"/>
</dbReference>
<dbReference type="KEGG" id="mpad:KEF85_05340"/>
<dbReference type="PANTHER" id="PTHR30293:SF2">
    <property type="entry name" value="TRANSCRIPTIONAL ACTIVATOR PROTEIN NHAR"/>
    <property type="match status" value="1"/>
</dbReference>
<dbReference type="InterPro" id="IPR000847">
    <property type="entry name" value="LysR_HTH_N"/>
</dbReference>
<dbReference type="GO" id="GO:2000142">
    <property type="term" value="P:regulation of DNA-templated transcription initiation"/>
    <property type="evidence" value="ECO:0007669"/>
    <property type="project" value="TreeGrafter"/>
</dbReference>
<dbReference type="Proteomes" id="UP000676649">
    <property type="component" value="Chromosome"/>
</dbReference>
<feature type="domain" description="HTH lysR-type" evidence="6">
    <location>
        <begin position="4"/>
        <end position="61"/>
    </location>
</feature>
<keyword evidence="5" id="KW-0804">Transcription</keyword>
<keyword evidence="4" id="KW-0010">Activator</keyword>
<proteinExistence type="inferred from homology"/>
<evidence type="ECO:0000256" key="1">
    <source>
        <dbReference type="ARBA" id="ARBA00009437"/>
    </source>
</evidence>
<evidence type="ECO:0000256" key="2">
    <source>
        <dbReference type="ARBA" id="ARBA00023015"/>
    </source>
</evidence>
<accession>A0A975RAT8</accession>
<protein>
    <submittedName>
        <fullName evidence="7">Transcriptional activator NhaR</fullName>
    </submittedName>
</protein>
<evidence type="ECO:0000256" key="4">
    <source>
        <dbReference type="ARBA" id="ARBA00023159"/>
    </source>
</evidence>
<dbReference type="SUPFAM" id="SSF53850">
    <property type="entry name" value="Periplasmic binding protein-like II"/>
    <property type="match status" value="1"/>
</dbReference>
<dbReference type="InterPro" id="IPR036388">
    <property type="entry name" value="WH-like_DNA-bd_sf"/>
</dbReference>
<dbReference type="NCBIfam" id="NF008284">
    <property type="entry name" value="PRK11062.1"/>
    <property type="match status" value="1"/>
</dbReference>
<name>A0A975RAT8_9GAMM</name>
<dbReference type="PROSITE" id="PS50931">
    <property type="entry name" value="HTH_LYSR"/>
    <property type="match status" value="1"/>
</dbReference>
<reference evidence="7" key="1">
    <citation type="submission" date="2021-04" db="EMBL/GenBank/DDBJ databases">
        <title>Draft genome sequence data of methanotrophic Methylovulum sp. strain S1L and Methylomonas sp. strain S2AM isolated from boreal lake water columns.</title>
        <authorList>
            <person name="Rissanen A.J."/>
            <person name="Mangayil R."/>
            <person name="Svenning M.M."/>
            <person name="Khanongnuch R."/>
        </authorList>
    </citation>
    <scope>NUCLEOTIDE SEQUENCE</scope>
    <source>
        <strain evidence="7">S2AM</strain>
    </source>
</reference>
<evidence type="ECO:0000256" key="5">
    <source>
        <dbReference type="ARBA" id="ARBA00023163"/>
    </source>
</evidence>
<dbReference type="GO" id="GO:0003677">
    <property type="term" value="F:DNA binding"/>
    <property type="evidence" value="ECO:0007669"/>
    <property type="project" value="UniProtKB-KW"/>
</dbReference>
<keyword evidence="3" id="KW-0238">DNA-binding</keyword>
<dbReference type="PANTHER" id="PTHR30293">
    <property type="entry name" value="TRANSCRIPTIONAL REGULATORY PROTEIN NAC-RELATED"/>
    <property type="match status" value="1"/>
</dbReference>
<organism evidence="7 8">
    <name type="scientific">Methylomonas paludis</name>
    <dbReference type="NCBI Taxonomy" id="1173101"/>
    <lineage>
        <taxon>Bacteria</taxon>
        <taxon>Pseudomonadati</taxon>
        <taxon>Pseudomonadota</taxon>
        <taxon>Gammaproteobacteria</taxon>
        <taxon>Methylococcales</taxon>
        <taxon>Methylococcaceae</taxon>
        <taxon>Methylomonas</taxon>
    </lineage>
</organism>
<dbReference type="GO" id="GO:0003700">
    <property type="term" value="F:DNA-binding transcription factor activity"/>
    <property type="evidence" value="ECO:0007669"/>
    <property type="project" value="InterPro"/>
</dbReference>
<dbReference type="Pfam" id="PF00126">
    <property type="entry name" value="HTH_1"/>
    <property type="match status" value="1"/>
</dbReference>
<dbReference type="Gene3D" id="3.40.190.290">
    <property type="match status" value="1"/>
</dbReference>
<dbReference type="EMBL" id="CP073754">
    <property type="protein sequence ID" value="QWF72497.1"/>
    <property type="molecule type" value="Genomic_DNA"/>
</dbReference>
<keyword evidence="2" id="KW-0805">Transcription regulation</keyword>
<sequence length="321" mass="35623">MERLNYQHLYYFWNVAKEGSITLASEKLHLAQPTISGQLTVFEQAIGEKLFYKEGRKLALTDTGRAVFHYAEDIFALGRELTNTLKGRVSGRGLRISVGVADALPKLMAYRLLEPALNLAEPLQLVCIEDKAERLMNEIMLHGIDLVLSDMPATPSAGGTHLFNHLLGECSVAVFAIPELAVRYRDNFPYSLNAAPLLLPTTNIALRRSLDQWFDTENICPDIKAEIEDSALLKTFAAAGAGMFVAPIAVANQIQRQYGTQLVGRIDNVSERFYAITAQRKIKHPAVMAILAQAQSRLFDLLSTPLTMPNIQTTHKFPDQA</sequence>
<comment type="similarity">
    <text evidence="1">Belongs to the LysR transcriptional regulatory family.</text>
</comment>
<dbReference type="InterPro" id="IPR036390">
    <property type="entry name" value="WH_DNA-bd_sf"/>
</dbReference>
<dbReference type="InterPro" id="IPR005119">
    <property type="entry name" value="LysR_subst-bd"/>
</dbReference>
<dbReference type="Pfam" id="PF03466">
    <property type="entry name" value="LysR_substrate"/>
    <property type="match status" value="1"/>
</dbReference>
<keyword evidence="8" id="KW-1185">Reference proteome</keyword>